<dbReference type="Proteomes" id="UP000236723">
    <property type="component" value="Unassembled WGS sequence"/>
</dbReference>
<accession>A0A1H6DCA8</accession>
<name>A0A1H6DCA8_9ACTN</name>
<proteinExistence type="predicted"/>
<gene>
    <name evidence="1" type="ORF">SAMN04489712_1158</name>
</gene>
<sequence>MLPGAETSDHRICWRFTHVDHEGPWGFDKVEPETLRWLFDRLGQLETMTVNEIFNRGDYPGKDYDVETIPNVEALDRLEQIGLADMTKIWCLRLQGEPRLYGFLHGHVFHIVWWDPKHEIWPSRLKHT</sequence>
<keyword evidence="2" id="KW-1185">Reference proteome</keyword>
<reference evidence="2" key="1">
    <citation type="submission" date="2016-10" db="EMBL/GenBank/DDBJ databases">
        <authorList>
            <person name="Varghese N."/>
            <person name="Submissions S."/>
        </authorList>
    </citation>
    <scope>NUCLEOTIDE SEQUENCE [LARGE SCALE GENOMIC DNA]</scope>
    <source>
        <strain evidence="2">DSM 43163</strain>
    </source>
</reference>
<dbReference type="EMBL" id="FNVO01000015">
    <property type="protein sequence ID" value="SEG82315.1"/>
    <property type="molecule type" value="Genomic_DNA"/>
</dbReference>
<evidence type="ECO:0000313" key="1">
    <source>
        <dbReference type="EMBL" id="SEG82315.1"/>
    </source>
</evidence>
<organism evidence="1 2">
    <name type="scientific">Thermomonospora echinospora</name>
    <dbReference type="NCBI Taxonomy" id="1992"/>
    <lineage>
        <taxon>Bacteria</taxon>
        <taxon>Bacillati</taxon>
        <taxon>Actinomycetota</taxon>
        <taxon>Actinomycetes</taxon>
        <taxon>Streptosporangiales</taxon>
        <taxon>Thermomonosporaceae</taxon>
        <taxon>Thermomonospora</taxon>
    </lineage>
</organism>
<dbReference type="OrthoDB" id="4427427at2"/>
<protein>
    <submittedName>
        <fullName evidence="1">Uncharacterized protein</fullName>
    </submittedName>
</protein>
<evidence type="ECO:0000313" key="2">
    <source>
        <dbReference type="Proteomes" id="UP000236723"/>
    </source>
</evidence>
<dbReference type="AlphaFoldDB" id="A0A1H6DCA8"/>